<proteinExistence type="predicted"/>
<keyword evidence="1" id="KW-0949">S-adenosyl-L-methionine</keyword>
<sequence length="98" mass="11045">MEIDCSTASVNDVLESNFLSSITMENTRLCGFGGWFDVHLRGRRDDPAKQEIELTTAPSIDNATHWGQPVFLLHPPVRMNEGDYLNAFFMIIRSKGKS</sequence>
<dbReference type="AlphaFoldDB" id="A0A6A6N0M7"/>
<gene>
    <name evidence="3" type="ORF">GH714_041319</name>
</gene>
<dbReference type="InterPro" id="IPR029063">
    <property type="entry name" value="SAM-dependent_MTases_sf"/>
</dbReference>
<dbReference type="Gene3D" id="2.70.160.11">
    <property type="entry name" value="Hnrnp arginine n-methyltransferase1"/>
    <property type="match status" value="1"/>
</dbReference>
<protein>
    <recommendedName>
        <fullName evidence="2">Protein arginine N-methyltransferase domain-containing protein</fullName>
    </recommendedName>
</protein>
<evidence type="ECO:0000256" key="1">
    <source>
        <dbReference type="ARBA" id="ARBA00022691"/>
    </source>
</evidence>
<dbReference type="EMBL" id="JAAGAX010000004">
    <property type="protein sequence ID" value="KAF2317993.1"/>
    <property type="molecule type" value="Genomic_DNA"/>
</dbReference>
<keyword evidence="4" id="KW-1185">Reference proteome</keyword>
<dbReference type="SUPFAM" id="SSF53335">
    <property type="entry name" value="S-adenosyl-L-methionine-dependent methyltransferases"/>
    <property type="match status" value="1"/>
</dbReference>
<evidence type="ECO:0000259" key="2">
    <source>
        <dbReference type="Pfam" id="PF22528"/>
    </source>
</evidence>
<comment type="caution">
    <text evidence="3">The sequence shown here is derived from an EMBL/GenBank/DDBJ whole genome shotgun (WGS) entry which is preliminary data.</text>
</comment>
<dbReference type="InterPro" id="IPR055135">
    <property type="entry name" value="PRMT_dom"/>
</dbReference>
<evidence type="ECO:0000313" key="3">
    <source>
        <dbReference type="EMBL" id="KAF2317993.1"/>
    </source>
</evidence>
<dbReference type="Proteomes" id="UP000467840">
    <property type="component" value="Chromosome 6"/>
</dbReference>
<evidence type="ECO:0000313" key="4">
    <source>
        <dbReference type="Proteomes" id="UP000467840"/>
    </source>
</evidence>
<reference evidence="3 4" key="1">
    <citation type="journal article" date="2020" name="Mol. Plant">
        <title>The Chromosome-Based Rubber Tree Genome Provides New Insights into Spurge Genome Evolution and Rubber Biosynthesis.</title>
        <authorList>
            <person name="Liu J."/>
            <person name="Shi C."/>
            <person name="Shi C.C."/>
            <person name="Li W."/>
            <person name="Zhang Q.J."/>
            <person name="Zhang Y."/>
            <person name="Li K."/>
            <person name="Lu H.F."/>
            <person name="Shi C."/>
            <person name="Zhu S.T."/>
            <person name="Xiao Z.Y."/>
            <person name="Nan H."/>
            <person name="Yue Y."/>
            <person name="Zhu X.G."/>
            <person name="Wu Y."/>
            <person name="Hong X.N."/>
            <person name="Fan G.Y."/>
            <person name="Tong Y."/>
            <person name="Zhang D."/>
            <person name="Mao C.L."/>
            <person name="Liu Y.L."/>
            <person name="Hao S.J."/>
            <person name="Liu W.Q."/>
            <person name="Lv M.Q."/>
            <person name="Zhang H.B."/>
            <person name="Liu Y."/>
            <person name="Hu-Tang G.R."/>
            <person name="Wang J.P."/>
            <person name="Wang J.H."/>
            <person name="Sun Y.H."/>
            <person name="Ni S.B."/>
            <person name="Chen W.B."/>
            <person name="Zhang X.C."/>
            <person name="Jiao Y.N."/>
            <person name="Eichler E.E."/>
            <person name="Li G.H."/>
            <person name="Liu X."/>
            <person name="Gao L.Z."/>
        </authorList>
    </citation>
    <scope>NUCLEOTIDE SEQUENCE [LARGE SCALE GENOMIC DNA]</scope>
    <source>
        <strain evidence="4">cv. GT1</strain>
        <tissue evidence="3">Leaf</tissue>
    </source>
</reference>
<accession>A0A6A6N0M7</accession>
<feature type="domain" description="Protein arginine N-methyltransferase" evidence="2">
    <location>
        <begin position="2"/>
        <end position="94"/>
    </location>
</feature>
<organism evidence="3 4">
    <name type="scientific">Hevea brasiliensis</name>
    <name type="common">Para rubber tree</name>
    <name type="synonym">Siphonia brasiliensis</name>
    <dbReference type="NCBI Taxonomy" id="3981"/>
    <lineage>
        <taxon>Eukaryota</taxon>
        <taxon>Viridiplantae</taxon>
        <taxon>Streptophyta</taxon>
        <taxon>Embryophyta</taxon>
        <taxon>Tracheophyta</taxon>
        <taxon>Spermatophyta</taxon>
        <taxon>Magnoliopsida</taxon>
        <taxon>eudicotyledons</taxon>
        <taxon>Gunneridae</taxon>
        <taxon>Pentapetalae</taxon>
        <taxon>rosids</taxon>
        <taxon>fabids</taxon>
        <taxon>Malpighiales</taxon>
        <taxon>Euphorbiaceae</taxon>
        <taxon>Crotonoideae</taxon>
        <taxon>Micrandreae</taxon>
        <taxon>Hevea</taxon>
    </lineage>
</organism>
<dbReference type="Pfam" id="PF22528">
    <property type="entry name" value="PRMT_C"/>
    <property type="match status" value="1"/>
</dbReference>
<name>A0A6A6N0M7_HEVBR</name>